<comment type="subcellular location">
    <subcellularLocation>
        <location evidence="6">Membrane</location>
        <topology evidence="6">Single-pass type II membrane protein</topology>
    </subcellularLocation>
</comment>
<dbReference type="InterPro" id="IPR000223">
    <property type="entry name" value="Pept_S26A_signal_pept_1"/>
</dbReference>
<name>A0ABU5ZQB5_9FLAO</name>
<feature type="transmembrane region" description="Helical" evidence="6">
    <location>
        <begin position="63"/>
        <end position="87"/>
    </location>
</feature>
<evidence type="ECO:0000256" key="2">
    <source>
        <dbReference type="ARBA" id="ARBA00009370"/>
    </source>
</evidence>
<dbReference type="Proteomes" id="UP001327027">
    <property type="component" value="Unassembled WGS sequence"/>
</dbReference>
<dbReference type="Pfam" id="PF10502">
    <property type="entry name" value="Peptidase_S26"/>
    <property type="match status" value="2"/>
</dbReference>
<accession>A0ABU5ZQB5</accession>
<feature type="domain" description="Peptidase S26" evidence="7">
    <location>
        <begin position="62"/>
        <end position="203"/>
    </location>
</feature>
<dbReference type="EC" id="3.4.21.89" evidence="3 6"/>
<dbReference type="Gene3D" id="2.10.109.10">
    <property type="entry name" value="Umud Fragment, subunit A"/>
    <property type="match status" value="2"/>
</dbReference>
<comment type="similarity">
    <text evidence="2 6">Belongs to the peptidase S26 family.</text>
</comment>
<evidence type="ECO:0000259" key="7">
    <source>
        <dbReference type="Pfam" id="PF10502"/>
    </source>
</evidence>
<dbReference type="InterPro" id="IPR019533">
    <property type="entry name" value="Peptidase_S26"/>
</dbReference>
<dbReference type="PRINTS" id="PR00727">
    <property type="entry name" value="LEADERPTASE"/>
</dbReference>
<dbReference type="SUPFAM" id="SSF51306">
    <property type="entry name" value="LexA/Signal peptidase"/>
    <property type="match status" value="1"/>
</dbReference>
<gene>
    <name evidence="8" type="primary">lepB</name>
    <name evidence="8" type="ORF">U6A24_02300</name>
</gene>
<keyword evidence="5 6" id="KW-0378">Hydrolase</keyword>
<evidence type="ECO:0000256" key="1">
    <source>
        <dbReference type="ARBA" id="ARBA00000677"/>
    </source>
</evidence>
<evidence type="ECO:0000313" key="8">
    <source>
        <dbReference type="EMBL" id="MEB3344270.1"/>
    </source>
</evidence>
<dbReference type="NCBIfam" id="TIGR02227">
    <property type="entry name" value="sigpep_I_bact"/>
    <property type="match status" value="1"/>
</dbReference>
<evidence type="ECO:0000256" key="6">
    <source>
        <dbReference type="RuleBase" id="RU362042"/>
    </source>
</evidence>
<evidence type="ECO:0000313" key="9">
    <source>
        <dbReference type="Proteomes" id="UP001327027"/>
    </source>
</evidence>
<dbReference type="InterPro" id="IPR019758">
    <property type="entry name" value="Pept_S26A_signal_pept_1_CS"/>
</dbReference>
<comment type="catalytic activity">
    <reaction evidence="1 6">
        <text>Cleavage of hydrophobic, N-terminal signal or leader sequences from secreted and periplasmic proteins.</text>
        <dbReference type="EC" id="3.4.21.89"/>
    </reaction>
</comment>
<dbReference type="RefSeq" id="WP_324178319.1">
    <property type="nucleotide sequence ID" value="NZ_BAABAW010000016.1"/>
</dbReference>
<dbReference type="EMBL" id="JAYKLX010000001">
    <property type="protein sequence ID" value="MEB3344270.1"/>
    <property type="molecule type" value="Genomic_DNA"/>
</dbReference>
<proteinExistence type="inferred from homology"/>
<dbReference type="CDD" id="cd06530">
    <property type="entry name" value="S26_SPase_I"/>
    <property type="match status" value="2"/>
</dbReference>
<dbReference type="PROSITE" id="PS00761">
    <property type="entry name" value="SPASE_I_3"/>
    <property type="match status" value="1"/>
</dbReference>
<keyword evidence="9" id="KW-1185">Reference proteome</keyword>
<sequence length="347" mass="41738">MKLKFRQLAFLLLCCLSIVFLVWSKQWIIFSILILIFDSLTTKFIPRFLIKKFNVKVNEVLKYFWYLFVIIFVAIFCRVFFFELYFIPSSSMEKELSQGDIVITEKLSFGPILPSNKSEIPFAKLLFKLEIMTNKPNQRLRGISEIKRNDIVVFKRKKGNRTYIKRVIGMPNDTLQIKDSKVFINSSLLPEDKNYTFEYKFRDNNVMKQLFLLSNEEYQKFGLKNKIKRNIYPHFSEVEHIFPKEKIFDWNRDNYGGIWIPKKGKTVLLNKDSFLFYRSIIEQETNKKIKYIENSNSFLFDDKKIEKYTFKYDYYFMLGDNRHFSRDSRMIGFVSENFIQGKLLFKI</sequence>
<evidence type="ECO:0000256" key="4">
    <source>
        <dbReference type="ARBA" id="ARBA00019232"/>
    </source>
</evidence>
<dbReference type="PANTHER" id="PTHR43390">
    <property type="entry name" value="SIGNAL PEPTIDASE I"/>
    <property type="match status" value="1"/>
</dbReference>
<dbReference type="InterPro" id="IPR036286">
    <property type="entry name" value="LexA/Signal_pep-like_sf"/>
</dbReference>
<keyword evidence="6" id="KW-0472">Membrane</keyword>
<keyword evidence="6" id="KW-1133">Transmembrane helix</keyword>
<dbReference type="PANTHER" id="PTHR43390:SF1">
    <property type="entry name" value="CHLOROPLAST PROCESSING PEPTIDASE"/>
    <property type="match status" value="1"/>
</dbReference>
<protein>
    <recommendedName>
        <fullName evidence="4 6">Signal peptidase I</fullName>
        <ecNumber evidence="3 6">3.4.21.89</ecNumber>
    </recommendedName>
</protein>
<comment type="caution">
    <text evidence="8">The sequence shown here is derived from an EMBL/GenBank/DDBJ whole genome shotgun (WGS) entry which is preliminary data.</text>
</comment>
<keyword evidence="6" id="KW-0645">Protease</keyword>
<evidence type="ECO:0000256" key="5">
    <source>
        <dbReference type="ARBA" id="ARBA00022801"/>
    </source>
</evidence>
<organism evidence="8 9">
    <name type="scientific">Aquimarina gracilis</name>
    <dbReference type="NCBI Taxonomy" id="874422"/>
    <lineage>
        <taxon>Bacteria</taxon>
        <taxon>Pseudomonadati</taxon>
        <taxon>Bacteroidota</taxon>
        <taxon>Flavobacteriia</taxon>
        <taxon>Flavobacteriales</taxon>
        <taxon>Flavobacteriaceae</taxon>
        <taxon>Aquimarina</taxon>
    </lineage>
</organism>
<reference evidence="8 9" key="1">
    <citation type="journal article" date="2013" name="Int. J. Syst. Evol. Microbiol.">
        <title>Aquimarina gracilis sp. nov., isolated from the gut microflora of a mussel, Mytilus coruscus, and emended description of Aquimarina spongiae.</title>
        <authorList>
            <person name="Park S.C."/>
            <person name="Choe H.N."/>
            <person name="Baik K.S."/>
            <person name="Seong C.N."/>
        </authorList>
    </citation>
    <scope>NUCLEOTIDE SEQUENCE [LARGE SCALE GENOMIC DNA]</scope>
    <source>
        <strain evidence="8 9">PSC32</strain>
    </source>
</reference>
<keyword evidence="6" id="KW-0812">Transmembrane</keyword>
<dbReference type="GO" id="GO:0009003">
    <property type="term" value="F:signal peptidase activity"/>
    <property type="evidence" value="ECO:0007669"/>
    <property type="project" value="UniProtKB-EC"/>
</dbReference>
<evidence type="ECO:0000256" key="3">
    <source>
        <dbReference type="ARBA" id="ARBA00013208"/>
    </source>
</evidence>
<feature type="domain" description="Peptidase S26" evidence="7">
    <location>
        <begin position="302"/>
        <end position="345"/>
    </location>
</feature>